<dbReference type="Proteomes" id="UP000017980">
    <property type="component" value="Unassembled WGS sequence"/>
</dbReference>
<evidence type="ECO:0000313" key="2">
    <source>
        <dbReference type="Proteomes" id="UP000017980"/>
    </source>
</evidence>
<name>R5Y1Y9_9FIRM</name>
<gene>
    <name evidence="1" type="ORF">BN488_01716</name>
</gene>
<dbReference type="EMBL" id="CBBD010000043">
    <property type="protein sequence ID" value="CDA10677.1"/>
    <property type="molecule type" value="Genomic_DNA"/>
</dbReference>
<reference evidence="1" key="1">
    <citation type="submission" date="2012-11" db="EMBL/GenBank/DDBJ databases">
        <title>Dependencies among metagenomic species, viruses, plasmids and units of genetic variation.</title>
        <authorList>
            <person name="Nielsen H.B."/>
            <person name="Almeida M."/>
            <person name="Juncker A.S."/>
            <person name="Rasmussen S."/>
            <person name="Li J."/>
            <person name="Sunagawa S."/>
            <person name="Plichta D."/>
            <person name="Gautier L."/>
            <person name="Le Chatelier E."/>
            <person name="Peletier E."/>
            <person name="Bonde I."/>
            <person name="Nielsen T."/>
            <person name="Manichanh C."/>
            <person name="Arumugam M."/>
            <person name="Batto J."/>
            <person name="Santos M.B.Q.D."/>
            <person name="Blom N."/>
            <person name="Borruel N."/>
            <person name="Burgdorf K.S."/>
            <person name="Boumezbeur F."/>
            <person name="Casellas F."/>
            <person name="Dore J."/>
            <person name="Guarner F."/>
            <person name="Hansen T."/>
            <person name="Hildebrand F."/>
            <person name="Kaas R.S."/>
            <person name="Kennedy S."/>
            <person name="Kristiansen K."/>
            <person name="Kultima J.R."/>
            <person name="Leonard P."/>
            <person name="Levenez F."/>
            <person name="Lund O."/>
            <person name="Moumen B."/>
            <person name="Le Paslier D."/>
            <person name="Pons N."/>
            <person name="Pedersen O."/>
            <person name="Prifti E."/>
            <person name="Qin J."/>
            <person name="Raes J."/>
            <person name="Tap J."/>
            <person name="Tims S."/>
            <person name="Ussery D.W."/>
            <person name="Yamada T."/>
            <person name="MetaHit consortium"/>
            <person name="Renault P."/>
            <person name="Sicheritz-Ponten T."/>
            <person name="Bork P."/>
            <person name="Wang J."/>
            <person name="Brunak S."/>
            <person name="Ehrlich S.D."/>
        </authorList>
    </citation>
    <scope>NUCLEOTIDE SEQUENCE [LARGE SCALE GENOMIC DNA]</scope>
</reference>
<organism evidence="1 2">
    <name type="scientific">Intestinibacter bartlettii CAG:1329</name>
    <dbReference type="NCBI Taxonomy" id="1263063"/>
    <lineage>
        <taxon>Bacteria</taxon>
        <taxon>Bacillati</taxon>
        <taxon>Bacillota</taxon>
        <taxon>Clostridia</taxon>
        <taxon>Peptostreptococcales</taxon>
        <taxon>Peptostreptococcaceae</taxon>
        <taxon>Intestinibacter</taxon>
    </lineage>
</organism>
<comment type="caution">
    <text evidence="1">The sequence shown here is derived from an EMBL/GenBank/DDBJ whole genome shotgun (WGS) entry which is preliminary data.</text>
</comment>
<sequence length="66" mass="7831">MIADFENVYSKSKTHFTLESIAKRFEELSVVAKDELKKSYELWPDISKELEKYSYCDVNKYNISDL</sequence>
<proteinExistence type="predicted"/>
<dbReference type="RefSeq" id="WP_022071939.1">
    <property type="nucleotide sequence ID" value="NZ_HF999328.1"/>
</dbReference>
<accession>R5Y1Y9</accession>
<protein>
    <submittedName>
        <fullName evidence="1">Uncharacterized protein</fullName>
    </submittedName>
</protein>
<dbReference type="AlphaFoldDB" id="R5Y1Y9"/>
<evidence type="ECO:0000313" key="1">
    <source>
        <dbReference type="EMBL" id="CDA10677.1"/>
    </source>
</evidence>